<dbReference type="CDD" id="cd00564">
    <property type="entry name" value="TMP_TenI"/>
    <property type="match status" value="1"/>
</dbReference>
<dbReference type="GO" id="GO:0005737">
    <property type="term" value="C:cytoplasm"/>
    <property type="evidence" value="ECO:0007669"/>
    <property type="project" value="TreeGrafter"/>
</dbReference>
<dbReference type="GO" id="GO:0004789">
    <property type="term" value="F:thiamine-phosphate diphosphorylase activity"/>
    <property type="evidence" value="ECO:0007669"/>
    <property type="project" value="UniProtKB-UniRule"/>
</dbReference>
<dbReference type="SUPFAM" id="SSF51391">
    <property type="entry name" value="Thiamin phosphate synthase"/>
    <property type="match status" value="1"/>
</dbReference>
<dbReference type="InterPro" id="IPR034291">
    <property type="entry name" value="TMP_synthase"/>
</dbReference>
<dbReference type="PATRIC" id="fig|1698449.3.peg.1953"/>
<gene>
    <name evidence="9" type="primary">thiE</name>
    <name evidence="13" type="ORF">AKN88_09725</name>
</gene>
<dbReference type="STRING" id="1697053.AKN87_00210"/>
<protein>
    <recommendedName>
        <fullName evidence="9">Thiamine-phosphate synthase</fullName>
        <shortName evidence="9">TP synthase</shortName>
        <shortName evidence="9">TPS</shortName>
        <ecNumber evidence="9">2.5.1.3</ecNumber>
    </recommendedName>
    <alternativeName>
        <fullName evidence="9">Thiamine-phosphate pyrophosphorylase</fullName>
        <shortName evidence="9">TMP pyrophosphorylase</shortName>
        <shortName evidence="9">TMP-PPase</shortName>
    </alternativeName>
</protein>
<comment type="catalytic activity">
    <reaction evidence="6 9 10">
        <text>4-methyl-5-(2-phosphooxyethyl)-thiazole + 4-amino-2-methyl-5-(diphosphooxymethyl)pyrimidine + H(+) = thiamine phosphate + diphosphate</text>
        <dbReference type="Rhea" id="RHEA:22328"/>
        <dbReference type="ChEBI" id="CHEBI:15378"/>
        <dbReference type="ChEBI" id="CHEBI:33019"/>
        <dbReference type="ChEBI" id="CHEBI:37575"/>
        <dbReference type="ChEBI" id="CHEBI:57841"/>
        <dbReference type="ChEBI" id="CHEBI:58296"/>
        <dbReference type="EC" id="2.5.1.3"/>
    </reaction>
</comment>
<evidence type="ECO:0000256" key="2">
    <source>
        <dbReference type="ARBA" id="ARBA00022679"/>
    </source>
</evidence>
<keyword evidence="14" id="KW-1185">Reference proteome</keyword>
<comment type="pathway">
    <text evidence="1 9 11">Cofactor biosynthesis; thiamine diphosphate biosynthesis; thiamine phosphate from 4-amino-2-methyl-5-diphosphomethylpyrimidine and 4-methyl-5-(2-phosphoethyl)-thiazole: step 1/1.</text>
</comment>
<comment type="cofactor">
    <cofactor evidence="9">
        <name>Mg(2+)</name>
        <dbReference type="ChEBI" id="CHEBI:18420"/>
    </cofactor>
    <text evidence="9">Binds 1 Mg(2+) ion per subunit.</text>
</comment>
<keyword evidence="2 9" id="KW-0808">Transferase</keyword>
<organism evidence="13 14">
    <name type="scientific">Thiopseudomonas alkaliphila</name>
    <dbReference type="NCBI Taxonomy" id="1697053"/>
    <lineage>
        <taxon>Bacteria</taxon>
        <taxon>Pseudomonadati</taxon>
        <taxon>Pseudomonadota</taxon>
        <taxon>Gammaproteobacteria</taxon>
        <taxon>Pseudomonadales</taxon>
        <taxon>Pseudomonadaceae</taxon>
        <taxon>Thiopseudomonas</taxon>
    </lineage>
</organism>
<feature type="binding site" evidence="9">
    <location>
        <position position="104"/>
    </location>
    <ligand>
        <name>4-amino-2-methyl-5-(diphosphooxymethyl)pyrimidine</name>
        <dbReference type="ChEBI" id="CHEBI:57841"/>
    </ligand>
</feature>
<dbReference type="InterPro" id="IPR036206">
    <property type="entry name" value="ThiamineP_synth_sf"/>
</dbReference>
<reference evidence="13 14" key="1">
    <citation type="journal article" date="2015" name="Genome Announc.">
        <title>Genome Sequences of Oblitimonas alkaliphila gen. nov. sp. nov. (Proposed), a Novel Bacterium of the Pseudomonadaceae Family.</title>
        <authorList>
            <person name="Lauer A.C."/>
            <person name="Nicholson A.C."/>
            <person name="Humrighouse B.W."/>
            <person name="Emery B."/>
            <person name="Drobish A."/>
            <person name="Juieng P."/>
            <person name="Loparev V."/>
            <person name="McQuiston J.R."/>
        </authorList>
    </citation>
    <scope>NUCLEOTIDE SEQUENCE [LARGE SCALE GENOMIC DNA]</scope>
    <source>
        <strain evidence="13 14">E5571</strain>
    </source>
</reference>
<comment type="catalytic activity">
    <reaction evidence="7 9 10">
        <text>2-(2-carboxy-4-methylthiazol-5-yl)ethyl phosphate + 4-amino-2-methyl-5-(diphosphooxymethyl)pyrimidine + 2 H(+) = thiamine phosphate + CO2 + diphosphate</text>
        <dbReference type="Rhea" id="RHEA:47848"/>
        <dbReference type="ChEBI" id="CHEBI:15378"/>
        <dbReference type="ChEBI" id="CHEBI:16526"/>
        <dbReference type="ChEBI" id="CHEBI:33019"/>
        <dbReference type="ChEBI" id="CHEBI:37575"/>
        <dbReference type="ChEBI" id="CHEBI:57841"/>
        <dbReference type="ChEBI" id="CHEBI:62890"/>
        <dbReference type="EC" id="2.5.1.3"/>
    </reaction>
</comment>
<dbReference type="PANTHER" id="PTHR20857">
    <property type="entry name" value="THIAMINE-PHOSPHATE PYROPHOSPHORYLASE"/>
    <property type="match status" value="1"/>
</dbReference>
<feature type="binding site" evidence="9">
    <location>
        <position position="161"/>
    </location>
    <ligand>
        <name>2-[(2R,5Z)-2-carboxy-4-methylthiazol-5(2H)-ylidene]ethyl phosphate</name>
        <dbReference type="ChEBI" id="CHEBI:62899"/>
    </ligand>
</feature>
<dbReference type="UniPathway" id="UPA00060">
    <property type="reaction ID" value="UER00141"/>
</dbReference>
<dbReference type="EMBL" id="CP012365">
    <property type="protein sequence ID" value="AKX60174.1"/>
    <property type="molecule type" value="Genomic_DNA"/>
</dbReference>
<evidence type="ECO:0000256" key="9">
    <source>
        <dbReference type="HAMAP-Rule" id="MF_00097"/>
    </source>
</evidence>
<dbReference type="RefSeq" id="WP_053101476.1">
    <property type="nucleotide sequence ID" value="NZ_CP012365.1"/>
</dbReference>
<evidence type="ECO:0000313" key="13">
    <source>
        <dbReference type="EMBL" id="AKX60174.1"/>
    </source>
</evidence>
<name>A0A0K1XG01_9GAMM</name>
<dbReference type="Proteomes" id="UP000063953">
    <property type="component" value="Chromosome"/>
</dbReference>
<comment type="function">
    <text evidence="9">Condenses 4-methyl-5-(beta-hydroxyethyl)thiazole monophosphate (THZ-P) and 2-methyl-4-amino-5-hydroxymethyl pyrimidine pyrophosphate (HMP-PP) to form thiamine monophosphate (TMP).</text>
</comment>
<comment type="catalytic activity">
    <reaction evidence="8 9 10">
        <text>2-[(2R,5Z)-2-carboxy-4-methylthiazol-5(2H)-ylidene]ethyl phosphate + 4-amino-2-methyl-5-(diphosphooxymethyl)pyrimidine + 2 H(+) = thiamine phosphate + CO2 + diphosphate</text>
        <dbReference type="Rhea" id="RHEA:47844"/>
        <dbReference type="ChEBI" id="CHEBI:15378"/>
        <dbReference type="ChEBI" id="CHEBI:16526"/>
        <dbReference type="ChEBI" id="CHEBI:33019"/>
        <dbReference type="ChEBI" id="CHEBI:37575"/>
        <dbReference type="ChEBI" id="CHEBI:57841"/>
        <dbReference type="ChEBI" id="CHEBI:62899"/>
        <dbReference type="EC" id="2.5.1.3"/>
    </reaction>
</comment>
<dbReference type="InterPro" id="IPR022998">
    <property type="entry name" value="ThiamineP_synth_TenI"/>
</dbReference>
<proteinExistence type="inferred from homology"/>
<sequence>MHGLYGITDTQLLADGRLLPYCKAALEGGMRILQYRDKSQDAQRRLDEASALQQLCFQYGAQLLINDDLALATQLGVGVHLGQEDGNLAQARQQLGAEAIIGATCHASLDLAKQAIAQQVSYIAFGRFFNSHTKPAAPTATPELLASARQQFNLPLVAIGGINLDNGGQLISQGADALAVVHALFAAASASEVEQRARAFCQLFA</sequence>
<feature type="binding site" evidence="9">
    <location>
        <position position="134"/>
    </location>
    <ligand>
        <name>4-amino-2-methyl-5-(diphosphooxymethyl)pyrimidine</name>
        <dbReference type="ChEBI" id="CHEBI:57841"/>
    </ligand>
</feature>
<evidence type="ECO:0000256" key="10">
    <source>
        <dbReference type="RuleBase" id="RU003826"/>
    </source>
</evidence>
<keyword evidence="4 9" id="KW-0460">Magnesium</keyword>
<dbReference type="InterPro" id="IPR013785">
    <property type="entry name" value="Aldolase_TIM"/>
</dbReference>
<feature type="binding site" evidence="9">
    <location>
        <position position="66"/>
    </location>
    <ligand>
        <name>4-amino-2-methyl-5-(diphosphooxymethyl)pyrimidine</name>
        <dbReference type="ChEBI" id="CHEBI:57841"/>
    </ligand>
</feature>
<evidence type="ECO:0000259" key="12">
    <source>
        <dbReference type="Pfam" id="PF02581"/>
    </source>
</evidence>
<dbReference type="Gene3D" id="3.20.20.70">
    <property type="entry name" value="Aldolase class I"/>
    <property type="match status" value="1"/>
</dbReference>
<accession>A0A0K1XG01</accession>
<dbReference type="EC" id="2.5.1.3" evidence="9"/>
<comment type="caution">
    <text evidence="9">Lacks conserved residue(s) required for the propagation of feature annotation.</text>
</comment>
<comment type="similarity">
    <text evidence="9 10">Belongs to the thiamine-phosphate synthase family.</text>
</comment>
<evidence type="ECO:0000256" key="5">
    <source>
        <dbReference type="ARBA" id="ARBA00022977"/>
    </source>
</evidence>
<keyword evidence="3 9" id="KW-0479">Metal-binding</keyword>
<evidence type="ECO:0000256" key="3">
    <source>
        <dbReference type="ARBA" id="ARBA00022723"/>
    </source>
</evidence>
<evidence type="ECO:0000256" key="4">
    <source>
        <dbReference type="ARBA" id="ARBA00022842"/>
    </source>
</evidence>
<evidence type="ECO:0000313" key="14">
    <source>
        <dbReference type="Proteomes" id="UP000063953"/>
    </source>
</evidence>
<feature type="binding site" evidence="9">
    <location>
        <position position="67"/>
    </location>
    <ligand>
        <name>Mg(2+)</name>
        <dbReference type="ChEBI" id="CHEBI:18420"/>
    </ligand>
</feature>
<evidence type="ECO:0000256" key="11">
    <source>
        <dbReference type="RuleBase" id="RU004253"/>
    </source>
</evidence>
<dbReference type="AlphaFoldDB" id="A0A0K1XG01"/>
<dbReference type="GO" id="GO:0009228">
    <property type="term" value="P:thiamine biosynthetic process"/>
    <property type="evidence" value="ECO:0007669"/>
    <property type="project" value="UniProtKB-KW"/>
</dbReference>
<dbReference type="NCBIfam" id="TIGR00693">
    <property type="entry name" value="thiE"/>
    <property type="match status" value="1"/>
</dbReference>
<dbReference type="Pfam" id="PF02581">
    <property type="entry name" value="TMP-TENI"/>
    <property type="match status" value="1"/>
</dbReference>
<evidence type="ECO:0000256" key="6">
    <source>
        <dbReference type="ARBA" id="ARBA00047334"/>
    </source>
</evidence>
<feature type="binding site" evidence="9">
    <location>
        <begin position="34"/>
        <end position="38"/>
    </location>
    <ligand>
        <name>4-amino-2-methyl-5-(diphosphooxymethyl)pyrimidine</name>
        <dbReference type="ChEBI" id="CHEBI:57841"/>
    </ligand>
</feature>
<keyword evidence="5 9" id="KW-0784">Thiamine biosynthesis</keyword>
<dbReference type="GO" id="GO:0000287">
    <property type="term" value="F:magnesium ion binding"/>
    <property type="evidence" value="ECO:0007669"/>
    <property type="project" value="UniProtKB-UniRule"/>
</dbReference>
<evidence type="ECO:0000256" key="7">
    <source>
        <dbReference type="ARBA" id="ARBA00047851"/>
    </source>
</evidence>
<feature type="domain" description="Thiamine phosphate synthase/TenI" evidence="12">
    <location>
        <begin position="4"/>
        <end position="184"/>
    </location>
</feature>
<dbReference type="GO" id="GO:0009229">
    <property type="term" value="P:thiamine diphosphate biosynthetic process"/>
    <property type="evidence" value="ECO:0007669"/>
    <property type="project" value="UniProtKB-UniRule"/>
</dbReference>
<dbReference type="PANTHER" id="PTHR20857:SF15">
    <property type="entry name" value="THIAMINE-PHOSPHATE SYNTHASE"/>
    <property type="match status" value="1"/>
</dbReference>
<feature type="binding site" evidence="9">
    <location>
        <position position="85"/>
    </location>
    <ligand>
        <name>Mg(2+)</name>
        <dbReference type="ChEBI" id="CHEBI:18420"/>
    </ligand>
</feature>
<feature type="binding site" evidence="9">
    <location>
        <begin position="131"/>
        <end position="133"/>
    </location>
    <ligand>
        <name>2-[(2R,5Z)-2-carboxy-4-methylthiazol-5(2H)-ylidene]ethyl phosphate</name>
        <dbReference type="ChEBI" id="CHEBI:62899"/>
    </ligand>
</feature>
<evidence type="ECO:0000256" key="1">
    <source>
        <dbReference type="ARBA" id="ARBA00005165"/>
    </source>
</evidence>
<evidence type="ECO:0000256" key="8">
    <source>
        <dbReference type="ARBA" id="ARBA00047883"/>
    </source>
</evidence>
<dbReference type="HAMAP" id="MF_00097">
    <property type="entry name" value="TMP_synthase"/>
    <property type="match status" value="1"/>
</dbReference>